<dbReference type="SUPFAM" id="SSF53901">
    <property type="entry name" value="Thiolase-like"/>
    <property type="match status" value="1"/>
</dbReference>
<evidence type="ECO:0000313" key="5">
    <source>
        <dbReference type="EMBL" id="MBA2881263.1"/>
    </source>
</evidence>
<feature type="domain" description="Beta-ketoacyl-[acyl-carrier-protein] synthase III N-terminal" evidence="4">
    <location>
        <begin position="124"/>
        <end position="198"/>
    </location>
</feature>
<feature type="domain" description="Beta-ketoacyl-[acyl-carrier-protein] synthase III C-terminal" evidence="3">
    <location>
        <begin position="250"/>
        <end position="323"/>
    </location>
</feature>
<organism evidence="5 6">
    <name type="scientific">Desulfosalsimonas propionicica</name>
    <dbReference type="NCBI Taxonomy" id="332175"/>
    <lineage>
        <taxon>Bacteria</taxon>
        <taxon>Pseudomonadati</taxon>
        <taxon>Thermodesulfobacteriota</taxon>
        <taxon>Desulfobacteria</taxon>
        <taxon>Desulfobacterales</taxon>
        <taxon>Desulfosalsimonadaceae</taxon>
        <taxon>Desulfosalsimonas</taxon>
    </lineage>
</organism>
<dbReference type="Proteomes" id="UP000525298">
    <property type="component" value="Unassembled WGS sequence"/>
</dbReference>
<dbReference type="EC" id="2.3.1.180" evidence="5"/>
<evidence type="ECO:0000256" key="1">
    <source>
        <dbReference type="ARBA" id="ARBA00022679"/>
    </source>
</evidence>
<evidence type="ECO:0000313" key="6">
    <source>
        <dbReference type="Proteomes" id="UP000525298"/>
    </source>
</evidence>
<dbReference type="AlphaFoldDB" id="A0A7W0C8R9"/>
<dbReference type="GO" id="GO:0006633">
    <property type="term" value="P:fatty acid biosynthetic process"/>
    <property type="evidence" value="ECO:0007669"/>
    <property type="project" value="InterPro"/>
</dbReference>
<dbReference type="InterPro" id="IPR016039">
    <property type="entry name" value="Thiolase-like"/>
</dbReference>
<dbReference type="Gene3D" id="3.40.47.10">
    <property type="match status" value="1"/>
</dbReference>
<keyword evidence="1 5" id="KW-0808">Transferase</keyword>
<reference evidence="5 6" key="1">
    <citation type="submission" date="2020-07" db="EMBL/GenBank/DDBJ databases">
        <title>Genomic Encyclopedia of Type Strains, Phase IV (KMG-IV): sequencing the most valuable type-strain genomes for metagenomic binning, comparative biology and taxonomic classification.</title>
        <authorList>
            <person name="Goeker M."/>
        </authorList>
    </citation>
    <scope>NUCLEOTIDE SEQUENCE [LARGE SCALE GENOMIC DNA]</scope>
    <source>
        <strain evidence="5 6">DSM 17721</strain>
    </source>
</reference>
<keyword evidence="6" id="KW-1185">Reference proteome</keyword>
<dbReference type="InterPro" id="IPR013751">
    <property type="entry name" value="ACP_syn_III_N"/>
</dbReference>
<dbReference type="PANTHER" id="PTHR34069">
    <property type="entry name" value="3-OXOACYL-[ACYL-CARRIER-PROTEIN] SYNTHASE 3"/>
    <property type="match status" value="1"/>
</dbReference>
<dbReference type="CDD" id="cd00830">
    <property type="entry name" value="KAS_III"/>
    <property type="match status" value="1"/>
</dbReference>
<dbReference type="GO" id="GO:0033818">
    <property type="term" value="F:beta-ketoacyl-acyl-carrier-protein synthase III activity"/>
    <property type="evidence" value="ECO:0007669"/>
    <property type="project" value="UniProtKB-EC"/>
</dbReference>
<keyword evidence="2 5" id="KW-0012">Acyltransferase</keyword>
<proteinExistence type="predicted"/>
<evidence type="ECO:0000259" key="3">
    <source>
        <dbReference type="Pfam" id="PF08541"/>
    </source>
</evidence>
<dbReference type="Pfam" id="PF08545">
    <property type="entry name" value="ACP_syn_III"/>
    <property type="match status" value="1"/>
</dbReference>
<comment type="caution">
    <text evidence="5">The sequence shown here is derived from an EMBL/GenBank/DDBJ whole genome shotgun (WGS) entry which is preliminary data.</text>
</comment>
<evidence type="ECO:0000256" key="2">
    <source>
        <dbReference type="ARBA" id="ARBA00023315"/>
    </source>
</evidence>
<dbReference type="GO" id="GO:0044550">
    <property type="term" value="P:secondary metabolite biosynthetic process"/>
    <property type="evidence" value="ECO:0007669"/>
    <property type="project" value="TreeGrafter"/>
</dbReference>
<dbReference type="PANTHER" id="PTHR34069:SF2">
    <property type="entry name" value="BETA-KETOACYL-[ACYL-CARRIER-PROTEIN] SYNTHASE III"/>
    <property type="match status" value="1"/>
</dbReference>
<gene>
    <name evidence="5" type="ORF">HNR65_001589</name>
</gene>
<dbReference type="InterPro" id="IPR013747">
    <property type="entry name" value="ACP_syn_III_C"/>
</dbReference>
<dbReference type="EMBL" id="JACDUS010000003">
    <property type="protein sequence ID" value="MBA2881263.1"/>
    <property type="molecule type" value="Genomic_DNA"/>
</dbReference>
<dbReference type="GO" id="GO:0004315">
    <property type="term" value="F:3-oxoacyl-[acyl-carrier-protein] synthase activity"/>
    <property type="evidence" value="ECO:0007669"/>
    <property type="project" value="InterPro"/>
</dbReference>
<sequence>MLYLHGLGHFYPDNVIDNQFLRDLDIGSDEQWILERVGIAARRTSLPLDYIRQTKNRDPRAATEASLYTRAGAGASAAQMALDRAGIGTEDIGMVISGTSTPRYTIPAEASVIAAEIGIDAPCMDMNAACSTFLVQLAFLDAMAPGKAPGFILVVNPENYTHVVDYSDRRVAPLFGDGTSAAVVSARHPSCYCFESLQYGSDPASWDRVQIPSGGHFQQDGSQVQRFAIRKATEGVRRLQDEYPENRDQFRFVGHQANLMMLQTVCRRCGIDEARNLHNVVEYGNTGCSSAPAVLSQNWEDLQPGDHIAVAVVGSGLTWGHGMLSVKDAE</sequence>
<accession>A0A7W0C8R9</accession>
<evidence type="ECO:0000259" key="4">
    <source>
        <dbReference type="Pfam" id="PF08545"/>
    </source>
</evidence>
<protein>
    <submittedName>
        <fullName evidence="5">3-oxoacyl-[acyl-carrier-protein] synthase-3</fullName>
        <ecNumber evidence="5">2.3.1.180</ecNumber>
    </submittedName>
</protein>
<dbReference type="RefSeq" id="WP_181550910.1">
    <property type="nucleotide sequence ID" value="NZ_JACDUS010000003.1"/>
</dbReference>
<name>A0A7W0C8R9_9BACT</name>
<dbReference type="Pfam" id="PF08541">
    <property type="entry name" value="ACP_syn_III_C"/>
    <property type="match status" value="1"/>
</dbReference>